<dbReference type="RefSeq" id="XP_065652436.1">
    <property type="nucleotide sequence ID" value="XM_065796364.1"/>
</dbReference>
<dbReference type="InterPro" id="IPR007185">
    <property type="entry name" value="DNA_pol_a/d/e_bsu"/>
</dbReference>
<accession>A0ABM4BTF7</accession>
<evidence type="ECO:0000259" key="7">
    <source>
        <dbReference type="Pfam" id="PF04042"/>
    </source>
</evidence>
<evidence type="ECO:0000256" key="6">
    <source>
        <dbReference type="PIRNR" id="PIRNR000799"/>
    </source>
</evidence>
<dbReference type="InterPro" id="IPR016266">
    <property type="entry name" value="POLE2"/>
</dbReference>
<dbReference type="Pfam" id="PF04042">
    <property type="entry name" value="DNA_pol_E_B"/>
    <property type="match status" value="1"/>
</dbReference>
<dbReference type="SUPFAM" id="SSF56300">
    <property type="entry name" value="Metallo-dependent phosphatases"/>
    <property type="match status" value="1"/>
</dbReference>
<dbReference type="GeneID" id="100197376"/>
<proteinExistence type="inferred from homology"/>
<feature type="domain" description="DNA polymerase epsilon subunit B N-terminal" evidence="8">
    <location>
        <begin position="5"/>
        <end position="72"/>
    </location>
</feature>
<comment type="similarity">
    <text evidence="2 6">Belongs to the DNA polymerase epsilon subunit B family.</text>
</comment>
<dbReference type="Pfam" id="PF12213">
    <property type="entry name" value="Dpoe2NT"/>
    <property type="match status" value="1"/>
</dbReference>
<keyword evidence="5 6" id="KW-0539">Nucleus</keyword>
<evidence type="ECO:0000256" key="3">
    <source>
        <dbReference type="ARBA" id="ARBA00022705"/>
    </source>
</evidence>
<name>A0ABM4BTF7_HYDVU</name>
<evidence type="ECO:0000256" key="2">
    <source>
        <dbReference type="ARBA" id="ARBA00009560"/>
    </source>
</evidence>
<dbReference type="InterPro" id="IPR029052">
    <property type="entry name" value="Metallo-depent_PP-like"/>
</dbReference>
<dbReference type="PANTHER" id="PTHR12708">
    <property type="entry name" value="DNA POLYMERASE EPSILON SUBUNIT B"/>
    <property type="match status" value="1"/>
</dbReference>
<evidence type="ECO:0000313" key="10">
    <source>
        <dbReference type="RefSeq" id="XP_065652436.1"/>
    </source>
</evidence>
<dbReference type="Proteomes" id="UP001652625">
    <property type="component" value="Chromosome 04"/>
</dbReference>
<keyword evidence="3 6" id="KW-0235">DNA replication</keyword>
<evidence type="ECO:0000256" key="4">
    <source>
        <dbReference type="ARBA" id="ARBA00023125"/>
    </source>
</evidence>
<dbReference type="PIRSF" id="PIRSF000799">
    <property type="entry name" value="DNA_pol_eps_2"/>
    <property type="match status" value="1"/>
</dbReference>
<protein>
    <recommendedName>
        <fullName evidence="6">DNA polymerase epsilon subunit</fullName>
    </recommendedName>
    <alternativeName>
        <fullName evidence="6">DNA polymerase II subunit 2</fullName>
    </alternativeName>
</protein>
<dbReference type="Gene3D" id="1.10.8.60">
    <property type="match status" value="1"/>
</dbReference>
<sequence length="512" mass="58035">MSGIQVKVLHAFKLNGLSLRSEASKFLIETLENLDSGEVDTWLRRVIEIVQKQPLDNVFIDRTVLEHAVAECKEGNDDTGVPHYTYNVERKKFMLDSNRKPCLNGLADDKANMFVERYMLLYQRTMHHELFTPSAFAASSNVKSAKFTLKPVEHLLGCSGNLGDIIVFGMLTRLKEDKYFLEDPSGVVELDLSKTVFHTGLYTENCFVLAEGSYDDQVFHVSALGFPPLEKAATTRSFFGNINFFGGPSSVCVASSEKLKQLEQDDVNQNNMFVFISDLWLDNPKVISNFKTLLSGYASMPPALFVICGNFLSQYCGTKQLMQLKQGFDELAQLISEFDEILESSRFVFIPGPQDLGPANILPRPPLSKMVSEKLKEKVPFAYFLSNPCRIQYCSQEIVIYREDIVNKMCRNSLHLPTDLQDIPSHFAKTLLSQSHLCPLPLHIRPIYWCFDNALRLYPLPDVVVCADKYEGYNVNISDTIFMNPGSFSRNDCVFKVYWPATKELEECKITS</sequence>
<organism evidence="9 10">
    <name type="scientific">Hydra vulgaris</name>
    <name type="common">Hydra</name>
    <name type="synonym">Hydra attenuata</name>
    <dbReference type="NCBI Taxonomy" id="6087"/>
    <lineage>
        <taxon>Eukaryota</taxon>
        <taxon>Metazoa</taxon>
        <taxon>Cnidaria</taxon>
        <taxon>Hydrozoa</taxon>
        <taxon>Hydroidolina</taxon>
        <taxon>Anthoathecata</taxon>
        <taxon>Aplanulata</taxon>
        <taxon>Hydridae</taxon>
        <taxon>Hydra</taxon>
    </lineage>
</organism>
<keyword evidence="4 6" id="KW-0238">DNA-binding</keyword>
<comment type="function">
    <text evidence="6">Participates in DNA repair and in chromosomal DNA replication.</text>
</comment>
<evidence type="ECO:0000259" key="8">
    <source>
        <dbReference type="Pfam" id="PF12213"/>
    </source>
</evidence>
<dbReference type="PANTHER" id="PTHR12708:SF0">
    <property type="entry name" value="DNA POLYMERASE EPSILON SUBUNIT 2"/>
    <property type="match status" value="1"/>
</dbReference>
<comment type="subcellular location">
    <subcellularLocation>
        <location evidence="1 6">Nucleus</location>
    </subcellularLocation>
</comment>
<evidence type="ECO:0000256" key="5">
    <source>
        <dbReference type="ARBA" id="ARBA00023242"/>
    </source>
</evidence>
<keyword evidence="9" id="KW-1185">Reference proteome</keyword>
<gene>
    <name evidence="10" type="primary">LOC100197376</name>
</gene>
<evidence type="ECO:0000313" key="9">
    <source>
        <dbReference type="Proteomes" id="UP001652625"/>
    </source>
</evidence>
<reference evidence="10" key="1">
    <citation type="submission" date="2025-08" db="UniProtKB">
        <authorList>
            <consortium name="RefSeq"/>
        </authorList>
    </citation>
    <scope>IDENTIFICATION</scope>
</reference>
<dbReference type="InterPro" id="IPR024639">
    <property type="entry name" value="DNA_pol_e_bsu_N"/>
</dbReference>
<evidence type="ECO:0000256" key="1">
    <source>
        <dbReference type="ARBA" id="ARBA00004123"/>
    </source>
</evidence>
<dbReference type="Gene3D" id="3.60.21.50">
    <property type="match status" value="1"/>
</dbReference>
<feature type="domain" description="DNA polymerase alpha/delta/epsilon subunit B" evidence="7">
    <location>
        <begin position="273"/>
        <end position="471"/>
    </location>
</feature>